<dbReference type="CDD" id="cd02955">
    <property type="entry name" value="SSP411"/>
    <property type="match status" value="1"/>
</dbReference>
<dbReference type="PANTHER" id="PTHR42899">
    <property type="entry name" value="SPERMATOGENESIS-ASSOCIATED PROTEIN 20"/>
    <property type="match status" value="1"/>
</dbReference>
<name>A0A6S6SEA3_9BACT</name>
<feature type="signal peptide" evidence="2">
    <location>
        <begin position="1"/>
        <end position="24"/>
    </location>
</feature>
<dbReference type="InterPro" id="IPR012341">
    <property type="entry name" value="6hp_glycosidase-like_sf"/>
</dbReference>
<proteinExistence type="predicted"/>
<dbReference type="InterPro" id="IPR008928">
    <property type="entry name" value="6-hairpin_glycosidase_sf"/>
</dbReference>
<feature type="non-terminal residue" evidence="4">
    <location>
        <position position="1"/>
    </location>
</feature>
<keyword evidence="1" id="KW-0175">Coiled coil</keyword>
<keyword evidence="4" id="KW-0808">Transferase</keyword>
<dbReference type="SUPFAM" id="SSF52833">
    <property type="entry name" value="Thioredoxin-like"/>
    <property type="match status" value="1"/>
</dbReference>
<dbReference type="InterPro" id="IPR036249">
    <property type="entry name" value="Thioredoxin-like_sf"/>
</dbReference>
<dbReference type="Pfam" id="PF03190">
    <property type="entry name" value="Thioredox_DsbH"/>
    <property type="match status" value="1"/>
</dbReference>
<dbReference type="Gene3D" id="3.40.30.10">
    <property type="entry name" value="Glutaredoxin"/>
    <property type="match status" value="1"/>
</dbReference>
<dbReference type="InterPro" id="IPR004879">
    <property type="entry name" value="Ssp411-like_TRX"/>
</dbReference>
<protein>
    <submittedName>
        <fullName evidence="4">Thymidylate kinase (EC)</fullName>
        <ecNumber evidence="4">2.7.4.9</ecNumber>
    </submittedName>
</protein>
<organism evidence="4">
    <name type="scientific">uncultured Aureispira sp</name>
    <dbReference type="NCBI Taxonomy" id="1331704"/>
    <lineage>
        <taxon>Bacteria</taxon>
        <taxon>Pseudomonadati</taxon>
        <taxon>Bacteroidota</taxon>
        <taxon>Saprospiria</taxon>
        <taxon>Saprospirales</taxon>
        <taxon>Saprospiraceae</taxon>
        <taxon>Aureispira</taxon>
        <taxon>environmental samples</taxon>
    </lineage>
</organism>
<feature type="domain" description="Spermatogenesis-associated protein 20-like TRX" evidence="3">
    <location>
        <begin position="43"/>
        <end position="196"/>
    </location>
</feature>
<dbReference type="Gene3D" id="1.50.10.20">
    <property type="match status" value="1"/>
</dbReference>
<keyword evidence="4" id="KW-0418">Kinase</keyword>
<dbReference type="EC" id="2.7.4.9" evidence="4"/>
<dbReference type="InterPro" id="IPR024705">
    <property type="entry name" value="Ssp411"/>
</dbReference>
<sequence>TPSMNYIHLLLFLLSLNAVSCAQKHPEKTNNTFSPTSKEHAHTNALIDQSSPYLLQHAHNPVNWYPWGEEALEKAKKENKMLLISIGYAACHWCHVMEHESFEDSTVAKLMNDHFVCIKVDREERPDVDQIYMAACQLINKSGGWPLNAIALPDGKPFYAGTYYPKNEWTKVLNHFIRFYKDDPSKLQEAAKQVTEGVTQSGTVGLNPNPPVYTMEKLSTSFETWKTGIDFKEGGFNRGQNKFPLPSTWNYLLRFAVLSDNAQALEATLTTINKMAFGGIYDQLGGGFARYSTDAVWKAPHFEKMLYDNGQLVALYSQAYQQTKNPLYKKVVYETLDWLEREMTSSEGGFYASLDADSEGEEGKFYVWTAAEIKTILGDDATLFMDYYNATEAGNWEHKNNILLRNKTDDQLAKKHQLTLEALQEKIEILKAKMMKERAKRIRPGLDDKILTSWNALMLKGYLKAYRAFDEPRFLKAALKNANFLVAKTIAADYKVTRNYKDGKTAITGFLDDYAFLTSAFIELYQVTFDEVWLQKAKALSDHTIEHFFDAKTGMFNYTPDYNANLVARKMEVTDNVIPASNSEMANNLYLLGLYFYNKEYDQKAKQMLANVSTNVLDNPSYFSNWAQLMLSAIHPPYEVAIIGADYDKKRKEFDQNYLPNVLLMGGKKEGSLVLLEGKLVKGETTIYVCQSKACKRPVKEVKAALDLMKPSK</sequence>
<keyword evidence="2" id="KW-0732">Signal</keyword>
<evidence type="ECO:0000256" key="2">
    <source>
        <dbReference type="SAM" id="SignalP"/>
    </source>
</evidence>
<gene>
    <name evidence="4" type="ORF">HELGO_WM34562</name>
</gene>
<feature type="coiled-coil region" evidence="1">
    <location>
        <begin position="413"/>
        <end position="440"/>
    </location>
</feature>
<accession>A0A6S6SEA3</accession>
<evidence type="ECO:0000256" key="1">
    <source>
        <dbReference type="SAM" id="Coils"/>
    </source>
</evidence>
<reference evidence="4" key="1">
    <citation type="submission" date="2020-01" db="EMBL/GenBank/DDBJ databases">
        <authorList>
            <person name="Meier V. D."/>
            <person name="Meier V D."/>
        </authorList>
    </citation>
    <scope>NUCLEOTIDE SEQUENCE</scope>
    <source>
        <strain evidence="4">HLG_WM_MAG_10</strain>
    </source>
</reference>
<dbReference type="PIRSF" id="PIRSF006402">
    <property type="entry name" value="UCP006402_thioredoxin"/>
    <property type="match status" value="1"/>
</dbReference>
<dbReference type="GO" id="GO:0004798">
    <property type="term" value="F:dTMP kinase activity"/>
    <property type="evidence" value="ECO:0007669"/>
    <property type="project" value="UniProtKB-EC"/>
</dbReference>
<dbReference type="EMBL" id="CACVAQ010000122">
    <property type="protein sequence ID" value="CAA6806734.1"/>
    <property type="molecule type" value="Genomic_DNA"/>
</dbReference>
<evidence type="ECO:0000313" key="4">
    <source>
        <dbReference type="EMBL" id="CAA6806734.1"/>
    </source>
</evidence>
<dbReference type="GO" id="GO:0005975">
    <property type="term" value="P:carbohydrate metabolic process"/>
    <property type="evidence" value="ECO:0007669"/>
    <property type="project" value="InterPro"/>
</dbReference>
<dbReference type="PANTHER" id="PTHR42899:SF1">
    <property type="entry name" value="SPERMATOGENESIS-ASSOCIATED PROTEIN 20"/>
    <property type="match status" value="1"/>
</dbReference>
<evidence type="ECO:0000259" key="3">
    <source>
        <dbReference type="Pfam" id="PF03190"/>
    </source>
</evidence>
<dbReference type="Gene3D" id="1.50.10.10">
    <property type="match status" value="1"/>
</dbReference>
<dbReference type="AlphaFoldDB" id="A0A6S6SEA3"/>
<dbReference type="SUPFAM" id="SSF48208">
    <property type="entry name" value="Six-hairpin glycosidases"/>
    <property type="match status" value="1"/>
</dbReference>
<feature type="chain" id="PRO_5028021478" evidence="2">
    <location>
        <begin position="25"/>
        <end position="713"/>
    </location>
</feature>